<proteinExistence type="predicted"/>
<dbReference type="PIRSF" id="PIRSF017321">
    <property type="entry name" value="GWT1"/>
    <property type="match status" value="1"/>
</dbReference>
<evidence type="ECO:0000256" key="4">
    <source>
        <dbReference type="ARBA" id="ARBA00023136"/>
    </source>
</evidence>
<evidence type="ECO:0000256" key="5">
    <source>
        <dbReference type="SAM" id="Phobius"/>
    </source>
</evidence>
<dbReference type="GO" id="GO:0016020">
    <property type="term" value="C:membrane"/>
    <property type="evidence" value="ECO:0007669"/>
    <property type="project" value="UniProtKB-SubCell"/>
</dbReference>
<dbReference type="GO" id="GO:0072659">
    <property type="term" value="P:protein localization to plasma membrane"/>
    <property type="evidence" value="ECO:0007669"/>
    <property type="project" value="TreeGrafter"/>
</dbReference>
<feature type="transmembrane region" description="Helical" evidence="5">
    <location>
        <begin position="173"/>
        <end position="190"/>
    </location>
</feature>
<dbReference type="GO" id="GO:0005783">
    <property type="term" value="C:endoplasmic reticulum"/>
    <property type="evidence" value="ECO:0007669"/>
    <property type="project" value="TreeGrafter"/>
</dbReference>
<sequence length="531" mass="59786">MGAKRLVAHVKYLFDLFKATHLSAESDKLLIRLEIEIDLGRICKKTYETDERSFLLKALFRILLHFNAQMDPLRNSFNPNKHLKEEFVSNLTGSSILEIVSLSTIVPALIVLRHYVCAKGLYGPLHAKKITSKKEKDGTIDGRSWRIYMSTLVMDFLFIVLPTLLFLTVLAEWTNICAICLILLLLFCIGDKRSGSYSERGSDLAYSVRANVSAYRVYMMIVTCLCILAVDFTIYPRRYAKTETYGTGLMDLGVGSFVLANSLVSRQARNVSSMKWKTVLQSTSPMIILGVGRLIFTSGVDYQVHVGEYGVHWNFFFTLAGVSLLTSLINIHSRYCGILGLSILIGYQLWLSSGLNEFLLSNERANNLFSQNKEGVVSIFGYWGMYLVGVQLGNFLFFGNNRRTRMRVWILAVIFWLSTIILDRHVERVSRRMCNLTYVAFVLAQNFQVLAILVLSDFIPGQKTSVIEEAFDRNLLGSFLLANIMTGLINMSVDTISTSSITALAILVGYAFILSILSGFAAFSGIKLKFW</sequence>
<comment type="caution">
    <text evidence="6">The sequence shown here is derived from an EMBL/GenBank/DDBJ whole genome shotgun (WGS) entry which is preliminary data.</text>
</comment>
<evidence type="ECO:0000313" key="6">
    <source>
        <dbReference type="EMBL" id="KAI3869786.1"/>
    </source>
</evidence>
<name>A0AAD4X921_9MAGN</name>
<dbReference type="Proteomes" id="UP001202328">
    <property type="component" value="Unassembled WGS sequence"/>
</dbReference>
<evidence type="ECO:0000256" key="3">
    <source>
        <dbReference type="ARBA" id="ARBA00022989"/>
    </source>
</evidence>
<dbReference type="EMBL" id="JAJJMB010013238">
    <property type="protein sequence ID" value="KAI3869786.1"/>
    <property type="molecule type" value="Genomic_DNA"/>
</dbReference>
<gene>
    <name evidence="6" type="ORF">MKW98_030967</name>
</gene>
<dbReference type="GO" id="GO:0006506">
    <property type="term" value="P:GPI anchor biosynthetic process"/>
    <property type="evidence" value="ECO:0007669"/>
    <property type="project" value="InterPro"/>
</dbReference>
<dbReference type="PANTHER" id="PTHR20661:SF0">
    <property type="entry name" value="PHOSPHATIDYLINOSITOL-GLYCAN BIOSYNTHESIS CLASS W PROTEIN"/>
    <property type="match status" value="1"/>
</dbReference>
<evidence type="ECO:0000256" key="1">
    <source>
        <dbReference type="ARBA" id="ARBA00004141"/>
    </source>
</evidence>
<feature type="transmembrane region" description="Helical" evidence="5">
    <location>
        <begin position="471"/>
        <end position="489"/>
    </location>
</feature>
<feature type="transmembrane region" description="Helical" evidence="5">
    <location>
        <begin position="276"/>
        <end position="296"/>
    </location>
</feature>
<comment type="subcellular location">
    <subcellularLocation>
        <location evidence="1">Membrane</location>
        <topology evidence="1">Multi-pass membrane protein</topology>
    </subcellularLocation>
</comment>
<organism evidence="6 7">
    <name type="scientific">Papaver atlanticum</name>
    <dbReference type="NCBI Taxonomy" id="357466"/>
    <lineage>
        <taxon>Eukaryota</taxon>
        <taxon>Viridiplantae</taxon>
        <taxon>Streptophyta</taxon>
        <taxon>Embryophyta</taxon>
        <taxon>Tracheophyta</taxon>
        <taxon>Spermatophyta</taxon>
        <taxon>Magnoliopsida</taxon>
        <taxon>Ranunculales</taxon>
        <taxon>Papaveraceae</taxon>
        <taxon>Papaveroideae</taxon>
        <taxon>Papaver</taxon>
    </lineage>
</organism>
<dbReference type="AlphaFoldDB" id="A0AAD4X921"/>
<dbReference type="PANTHER" id="PTHR20661">
    <property type="entry name" value="PHOSPHATIDYLINOSITOL-GLYCAN BIOSYNTHESIS CLASS W PROTEIN"/>
    <property type="match status" value="1"/>
</dbReference>
<accession>A0AAD4X921</accession>
<dbReference type="GO" id="GO:0032216">
    <property type="term" value="F:glucosaminyl-phosphatidylinositol O-acyltransferase activity"/>
    <property type="evidence" value="ECO:0007669"/>
    <property type="project" value="TreeGrafter"/>
</dbReference>
<feature type="transmembrane region" description="Helical" evidence="5">
    <location>
        <begin position="147"/>
        <end position="167"/>
    </location>
</feature>
<dbReference type="Pfam" id="PF06423">
    <property type="entry name" value="GWT1"/>
    <property type="match status" value="1"/>
</dbReference>
<feature type="transmembrane region" description="Helical" evidence="5">
    <location>
        <begin position="501"/>
        <end position="523"/>
    </location>
</feature>
<keyword evidence="2 5" id="KW-0812">Transmembrane</keyword>
<keyword evidence="4 5" id="KW-0472">Membrane</keyword>
<keyword evidence="7" id="KW-1185">Reference proteome</keyword>
<keyword evidence="3 5" id="KW-1133">Transmembrane helix</keyword>
<feature type="transmembrane region" description="Helical" evidence="5">
    <location>
        <begin position="217"/>
        <end position="235"/>
    </location>
</feature>
<feature type="transmembrane region" description="Helical" evidence="5">
    <location>
        <begin position="247"/>
        <end position="264"/>
    </location>
</feature>
<reference evidence="6" key="1">
    <citation type="submission" date="2022-04" db="EMBL/GenBank/DDBJ databases">
        <title>A functionally conserved STORR gene fusion in Papaver species that diverged 16.8 million years ago.</title>
        <authorList>
            <person name="Catania T."/>
        </authorList>
    </citation>
    <scope>NUCLEOTIDE SEQUENCE</scope>
    <source>
        <strain evidence="6">S-188037</strain>
    </source>
</reference>
<protein>
    <recommendedName>
        <fullName evidence="8">GPI-anchored wall transfer protein</fullName>
    </recommendedName>
</protein>
<feature type="transmembrane region" description="Helical" evidence="5">
    <location>
        <begin position="375"/>
        <end position="396"/>
    </location>
</feature>
<evidence type="ECO:0000313" key="7">
    <source>
        <dbReference type="Proteomes" id="UP001202328"/>
    </source>
</evidence>
<feature type="transmembrane region" description="Helical" evidence="5">
    <location>
        <begin position="311"/>
        <end position="329"/>
    </location>
</feature>
<feature type="transmembrane region" description="Helical" evidence="5">
    <location>
        <begin position="336"/>
        <end position="355"/>
    </location>
</feature>
<dbReference type="InterPro" id="IPR009447">
    <property type="entry name" value="PIGW/GWT1"/>
</dbReference>
<evidence type="ECO:0000256" key="2">
    <source>
        <dbReference type="ARBA" id="ARBA00022692"/>
    </source>
</evidence>
<evidence type="ECO:0008006" key="8">
    <source>
        <dbReference type="Google" id="ProtNLM"/>
    </source>
</evidence>
<feature type="transmembrane region" description="Helical" evidence="5">
    <location>
        <begin position="438"/>
        <end position="459"/>
    </location>
</feature>